<evidence type="ECO:0000256" key="1">
    <source>
        <dbReference type="ARBA" id="ARBA00004141"/>
    </source>
</evidence>
<dbReference type="Proteomes" id="UP000001635">
    <property type="component" value="Chromosome"/>
</dbReference>
<feature type="transmembrane region" description="Helical" evidence="5">
    <location>
        <begin position="119"/>
        <end position="137"/>
    </location>
</feature>
<evidence type="ECO:0000256" key="3">
    <source>
        <dbReference type="ARBA" id="ARBA00022989"/>
    </source>
</evidence>
<dbReference type="STRING" id="880070.Cycma_0866"/>
<feature type="transmembrane region" description="Helical" evidence="5">
    <location>
        <begin position="353"/>
        <end position="373"/>
    </location>
</feature>
<dbReference type="HOGENOM" id="CLU_640842_0_0_10"/>
<feature type="transmembrane region" description="Helical" evidence="5">
    <location>
        <begin position="393"/>
        <end position="414"/>
    </location>
</feature>
<dbReference type="KEGG" id="cmr:Cycma_0866"/>
<proteinExistence type="predicted"/>
<feature type="transmembrane region" description="Helical" evidence="5">
    <location>
        <begin position="187"/>
        <end position="213"/>
    </location>
</feature>
<feature type="transmembrane region" description="Helical" evidence="5">
    <location>
        <begin position="83"/>
        <end position="107"/>
    </location>
</feature>
<dbReference type="GO" id="GO:0046873">
    <property type="term" value="F:metal ion transmembrane transporter activity"/>
    <property type="evidence" value="ECO:0007669"/>
    <property type="project" value="InterPro"/>
</dbReference>
<evidence type="ECO:0000313" key="7">
    <source>
        <dbReference type="Proteomes" id="UP000001635"/>
    </source>
</evidence>
<dbReference type="EMBL" id="CP002955">
    <property type="protein sequence ID" value="AEL24639.1"/>
    <property type="molecule type" value="Genomic_DNA"/>
</dbReference>
<feature type="transmembrane region" description="Helical" evidence="5">
    <location>
        <begin position="328"/>
        <end position="347"/>
    </location>
</feature>
<feature type="transmembrane region" description="Helical" evidence="5">
    <location>
        <begin position="234"/>
        <end position="255"/>
    </location>
</feature>
<dbReference type="RefSeq" id="WP_014018936.1">
    <property type="nucleotide sequence ID" value="NC_015914.1"/>
</dbReference>
<dbReference type="GO" id="GO:0016020">
    <property type="term" value="C:membrane"/>
    <property type="evidence" value="ECO:0007669"/>
    <property type="project" value="UniProtKB-SubCell"/>
</dbReference>
<dbReference type="AlphaFoldDB" id="G0J3K0"/>
<dbReference type="InterPro" id="IPR001046">
    <property type="entry name" value="NRAMP_fam"/>
</dbReference>
<name>G0J3K0_CYCMS</name>
<reference evidence="7" key="1">
    <citation type="submission" date="2011-07" db="EMBL/GenBank/DDBJ databases">
        <title>The complete genome of Cyclobacterium marinum DSM 745.</title>
        <authorList>
            <person name="Lucas S."/>
            <person name="Han J."/>
            <person name="Lapidus A."/>
            <person name="Bruce D."/>
            <person name="Goodwin L."/>
            <person name="Pitluck S."/>
            <person name="Peters L."/>
            <person name="Kyrpides N."/>
            <person name="Mavromatis K."/>
            <person name="Ivanova N."/>
            <person name="Ovchinnikova G."/>
            <person name="Chertkov O."/>
            <person name="Detter J.C."/>
            <person name="Tapia R."/>
            <person name="Han C."/>
            <person name="Land M."/>
            <person name="Hauser L."/>
            <person name="Markowitz V."/>
            <person name="Cheng J.-F."/>
            <person name="Hugenholtz P."/>
            <person name="Woyke T."/>
            <person name="Wu D."/>
            <person name="Tindall B."/>
            <person name="Schuetze A."/>
            <person name="Brambilla E."/>
            <person name="Klenk H.-P."/>
            <person name="Eisen J.A."/>
        </authorList>
    </citation>
    <scope>NUCLEOTIDE SEQUENCE [LARGE SCALE GENOMIC DNA]</scope>
    <source>
        <strain evidence="7">ATCC 25205 / DSM 745 / LMG 13164 / NCIMB 1802</strain>
    </source>
</reference>
<keyword evidence="3 5" id="KW-1133">Transmembrane helix</keyword>
<organism evidence="6 7">
    <name type="scientific">Cyclobacterium marinum (strain ATCC 25205 / DSM 745 / LMG 13164 / NCIMB 1802)</name>
    <name type="common">Flectobacillus marinus</name>
    <dbReference type="NCBI Taxonomy" id="880070"/>
    <lineage>
        <taxon>Bacteria</taxon>
        <taxon>Pseudomonadati</taxon>
        <taxon>Bacteroidota</taxon>
        <taxon>Cytophagia</taxon>
        <taxon>Cytophagales</taxon>
        <taxon>Cyclobacteriaceae</taxon>
        <taxon>Cyclobacterium</taxon>
    </lineage>
</organism>
<accession>G0J3K0</accession>
<gene>
    <name evidence="6" type="ordered locus">Cycma_0866</name>
</gene>
<evidence type="ECO:0000313" key="6">
    <source>
        <dbReference type="EMBL" id="AEL24639.1"/>
    </source>
</evidence>
<evidence type="ECO:0008006" key="8">
    <source>
        <dbReference type="Google" id="ProtNLM"/>
    </source>
</evidence>
<dbReference type="eggNOG" id="COG1914">
    <property type="taxonomic scope" value="Bacteria"/>
</dbReference>
<protein>
    <recommendedName>
        <fullName evidence="8">Natural resistance-associated macrophage protein</fullName>
    </recommendedName>
</protein>
<evidence type="ECO:0000256" key="2">
    <source>
        <dbReference type="ARBA" id="ARBA00022692"/>
    </source>
</evidence>
<keyword evidence="7" id="KW-1185">Reference proteome</keyword>
<evidence type="ECO:0000256" key="4">
    <source>
        <dbReference type="ARBA" id="ARBA00023136"/>
    </source>
</evidence>
<dbReference type="OrthoDB" id="4858698at2"/>
<keyword evidence="4 5" id="KW-0472">Membrane</keyword>
<comment type="subcellular location">
    <subcellularLocation>
        <location evidence="1">Membrane</location>
        <topology evidence="1">Multi-pass membrane protein</topology>
    </subcellularLocation>
</comment>
<keyword evidence="2 5" id="KW-0812">Transmembrane</keyword>
<feature type="transmembrane region" description="Helical" evidence="5">
    <location>
        <begin position="149"/>
        <end position="167"/>
    </location>
</feature>
<dbReference type="Pfam" id="PF01566">
    <property type="entry name" value="Nramp"/>
    <property type="match status" value="1"/>
</dbReference>
<feature type="transmembrane region" description="Helical" evidence="5">
    <location>
        <begin position="36"/>
        <end position="54"/>
    </location>
</feature>
<evidence type="ECO:0000256" key="5">
    <source>
        <dbReference type="SAM" id="Phobius"/>
    </source>
</evidence>
<feature type="transmembrane region" description="Helical" evidence="5">
    <location>
        <begin position="283"/>
        <end position="307"/>
    </location>
</feature>
<sequence>MKLNKFLKTLGPGILFASTAIGVSHLVQSTRAGAEYGFGLVGFIIAANLFKWPFFEFGSRYAAATGESLIDGYQKISPWFSRLFLGINLLSMFFVNAAVTFVAAGFLQNLLNIELSPSYFYLPSILLLLISFLFLALGRYSLLDSGIKVIGSFMFLSTLLAFFIALYNGPKVPIKDFSIFTELTPQSFPFVIGLMGWMPTAIDASTWNSLWTIARRKQSGYAPTVKESVFEFNFSYWISSALSICFVVLGAFLLFNTGEILPDNNVSFATGVVNLYATQLGSWAFMIIAAAGFSIMLGTCIGAMDGYARSTARVIAVMNKRQEKSADYLVWLTLITLGAMLVIGFFMASFNQLIGLATTISFLIAPIIAILNYKLIFSQHLTKTQQPGNWMRWLSLAGIGFLFLFSLVFIYFNWFK</sequence>